<gene>
    <name evidence="10" type="ORF">QJ521_03370</name>
</gene>
<organism evidence="10 11">
    <name type="scientific">Peloplasma aerotolerans</name>
    <dbReference type="NCBI Taxonomy" id="3044389"/>
    <lineage>
        <taxon>Bacteria</taxon>
        <taxon>Bacillati</taxon>
        <taxon>Mycoplasmatota</taxon>
        <taxon>Mollicutes</taxon>
        <taxon>Acholeplasmatales</taxon>
        <taxon>Acholeplasmataceae</taxon>
        <taxon>Peloplasma</taxon>
    </lineage>
</organism>
<comment type="subcellular location">
    <subcellularLocation>
        <location evidence="1">Cell inner membrane</location>
        <topology evidence="1">Multi-pass membrane protein</topology>
    </subcellularLocation>
</comment>
<name>A0AAW6U3W9_9MOLU</name>
<keyword evidence="6 8" id="KW-1133">Transmembrane helix</keyword>
<dbReference type="GO" id="GO:0005886">
    <property type="term" value="C:plasma membrane"/>
    <property type="evidence" value="ECO:0007669"/>
    <property type="project" value="UniProtKB-SubCell"/>
</dbReference>
<feature type="transmembrane region" description="Helical" evidence="8">
    <location>
        <begin position="175"/>
        <end position="201"/>
    </location>
</feature>
<sequence length="406" mass="46080">MELRNFKYLAMNAEGKMVRGRIEALNRNVCIKYLQSKNYDIKNIIEYRNLFTQLNQITFGKVMSTKQLIFFLKQLGSLLNAGVKLISALELLSIQQENRAQRKLYFELFQQINNGLSFSKALSKRPKEFPNLLVQMVEVAELSGDLGDMILKMAEYYERQTKITNDIKSALRMPLVYLVAAILISIGMTVFVFPKIIGLFATFEGAELPGITRFFLNSGAFLSQHGIFMFSVLFMIIFTIFTLNKKVERFRYAFSVFKLNIPIFGSLIQMNNQILIANSLSQMLSKGVNSVKALQTVRGVLSNVVYKDLITKTLAYIEDGKPFSKAFEESKFIDPIMARMISTGERTGNIPTLMENLSNYYNGVSDLRVQQLKNSIQPVLLIIVYALVAVMILAIMMPMLSLGSQI</sequence>
<evidence type="ECO:0000313" key="10">
    <source>
        <dbReference type="EMBL" id="MDI6452597.1"/>
    </source>
</evidence>
<dbReference type="Gene3D" id="1.20.81.30">
    <property type="entry name" value="Type II secretion system (T2SS), domain F"/>
    <property type="match status" value="2"/>
</dbReference>
<evidence type="ECO:0000259" key="9">
    <source>
        <dbReference type="Pfam" id="PF00482"/>
    </source>
</evidence>
<feature type="domain" description="Type II secretion system protein GspF" evidence="9">
    <location>
        <begin position="71"/>
        <end position="194"/>
    </location>
</feature>
<proteinExistence type="inferred from homology"/>
<evidence type="ECO:0000256" key="4">
    <source>
        <dbReference type="ARBA" id="ARBA00022519"/>
    </source>
</evidence>
<dbReference type="PRINTS" id="PR00812">
    <property type="entry name" value="BCTERIALGSPF"/>
</dbReference>
<evidence type="ECO:0000256" key="6">
    <source>
        <dbReference type="ARBA" id="ARBA00022989"/>
    </source>
</evidence>
<dbReference type="PANTHER" id="PTHR30012:SF0">
    <property type="entry name" value="TYPE II SECRETION SYSTEM PROTEIN F-RELATED"/>
    <property type="match status" value="1"/>
</dbReference>
<dbReference type="InterPro" id="IPR042094">
    <property type="entry name" value="T2SS_GspF_sf"/>
</dbReference>
<evidence type="ECO:0000256" key="1">
    <source>
        <dbReference type="ARBA" id="ARBA00004429"/>
    </source>
</evidence>
<dbReference type="Proteomes" id="UP001431532">
    <property type="component" value="Unassembled WGS sequence"/>
</dbReference>
<keyword evidence="3" id="KW-1003">Cell membrane</keyword>
<accession>A0AAW6U3W9</accession>
<feature type="transmembrane region" description="Helical" evidence="8">
    <location>
        <begin position="221"/>
        <end position="243"/>
    </location>
</feature>
<evidence type="ECO:0000256" key="7">
    <source>
        <dbReference type="ARBA" id="ARBA00023136"/>
    </source>
</evidence>
<evidence type="ECO:0000256" key="2">
    <source>
        <dbReference type="ARBA" id="ARBA00005745"/>
    </source>
</evidence>
<dbReference type="Pfam" id="PF00482">
    <property type="entry name" value="T2SSF"/>
    <property type="match status" value="2"/>
</dbReference>
<comment type="similarity">
    <text evidence="2">Belongs to the GSP F family.</text>
</comment>
<feature type="transmembrane region" description="Helical" evidence="8">
    <location>
        <begin position="378"/>
        <end position="400"/>
    </location>
</feature>
<dbReference type="InterPro" id="IPR003004">
    <property type="entry name" value="GspF/PilC"/>
</dbReference>
<evidence type="ECO:0000313" key="11">
    <source>
        <dbReference type="Proteomes" id="UP001431532"/>
    </source>
</evidence>
<keyword evidence="11" id="KW-1185">Reference proteome</keyword>
<dbReference type="RefSeq" id="WP_282839013.1">
    <property type="nucleotide sequence ID" value="NZ_JASCXW010000007.1"/>
</dbReference>
<dbReference type="AlphaFoldDB" id="A0AAW6U3W9"/>
<dbReference type="FunFam" id="1.20.81.30:FF:000001">
    <property type="entry name" value="Type II secretion system protein F"/>
    <property type="match status" value="1"/>
</dbReference>
<dbReference type="EMBL" id="JASCXW010000007">
    <property type="protein sequence ID" value="MDI6452597.1"/>
    <property type="molecule type" value="Genomic_DNA"/>
</dbReference>
<evidence type="ECO:0000256" key="5">
    <source>
        <dbReference type="ARBA" id="ARBA00022692"/>
    </source>
</evidence>
<reference evidence="10" key="1">
    <citation type="submission" date="2023-05" db="EMBL/GenBank/DDBJ databases">
        <title>Mariniplasma microaerophilum sp. nov., a novel anaerobic mollicute isolated from terrestrial mud volcano, Taman Peninsula, Russia.</title>
        <authorList>
            <person name="Khomyakova M.A."/>
            <person name="Merkel A.Y."/>
            <person name="Slobodkin A.I."/>
        </authorList>
    </citation>
    <scope>NUCLEOTIDE SEQUENCE</scope>
    <source>
        <strain evidence="10">M4Ah</strain>
    </source>
</reference>
<keyword evidence="7 8" id="KW-0472">Membrane</keyword>
<feature type="domain" description="Type II secretion system protein GspF" evidence="9">
    <location>
        <begin position="278"/>
        <end position="398"/>
    </location>
</feature>
<evidence type="ECO:0000256" key="8">
    <source>
        <dbReference type="SAM" id="Phobius"/>
    </source>
</evidence>
<dbReference type="PANTHER" id="PTHR30012">
    <property type="entry name" value="GENERAL SECRETION PATHWAY PROTEIN"/>
    <property type="match status" value="1"/>
</dbReference>
<evidence type="ECO:0000256" key="3">
    <source>
        <dbReference type="ARBA" id="ARBA00022475"/>
    </source>
</evidence>
<dbReference type="InterPro" id="IPR018076">
    <property type="entry name" value="T2SS_GspF_dom"/>
</dbReference>
<keyword evidence="4" id="KW-0997">Cell inner membrane</keyword>
<protein>
    <submittedName>
        <fullName evidence="10">Type II secretion system F family protein</fullName>
    </submittedName>
</protein>
<keyword evidence="5 8" id="KW-0812">Transmembrane</keyword>
<comment type="caution">
    <text evidence="10">The sequence shown here is derived from an EMBL/GenBank/DDBJ whole genome shotgun (WGS) entry which is preliminary data.</text>
</comment>